<feature type="region of interest" description="Disordered" evidence="1">
    <location>
        <begin position="548"/>
        <end position="569"/>
    </location>
</feature>
<feature type="compositionally biased region" description="Basic residues" evidence="1">
    <location>
        <begin position="552"/>
        <end position="568"/>
    </location>
</feature>
<feature type="chain" id="PRO_5009318708" evidence="2">
    <location>
        <begin position="20"/>
        <end position="1057"/>
    </location>
</feature>
<feature type="region of interest" description="Disordered" evidence="1">
    <location>
        <begin position="1016"/>
        <end position="1035"/>
    </location>
</feature>
<protein>
    <submittedName>
        <fullName evidence="4">Protein kinase domain-containing protein</fullName>
    </submittedName>
</protein>
<evidence type="ECO:0000256" key="1">
    <source>
        <dbReference type="SAM" id="MobiDB-lite"/>
    </source>
</evidence>
<reference evidence="4" key="1">
    <citation type="submission" date="2016-11" db="UniProtKB">
        <authorList>
            <consortium name="WormBaseParasite"/>
        </authorList>
    </citation>
    <scope>IDENTIFICATION</scope>
</reference>
<proteinExistence type="predicted"/>
<name>A0A1I8FJM1_9PLAT</name>
<feature type="signal peptide" evidence="2">
    <location>
        <begin position="1"/>
        <end position="19"/>
    </location>
</feature>
<evidence type="ECO:0000256" key="2">
    <source>
        <dbReference type="SAM" id="SignalP"/>
    </source>
</evidence>
<organism evidence="3 4">
    <name type="scientific">Macrostomum lignano</name>
    <dbReference type="NCBI Taxonomy" id="282301"/>
    <lineage>
        <taxon>Eukaryota</taxon>
        <taxon>Metazoa</taxon>
        <taxon>Spiralia</taxon>
        <taxon>Lophotrochozoa</taxon>
        <taxon>Platyhelminthes</taxon>
        <taxon>Rhabditophora</taxon>
        <taxon>Macrostomorpha</taxon>
        <taxon>Macrostomida</taxon>
        <taxon>Macrostomidae</taxon>
        <taxon>Macrostomum</taxon>
    </lineage>
</organism>
<feature type="region of interest" description="Disordered" evidence="1">
    <location>
        <begin position="684"/>
        <end position="728"/>
    </location>
</feature>
<evidence type="ECO:0000313" key="4">
    <source>
        <dbReference type="WBParaSite" id="maker-unitig_35719-snap-gene-0.2-mRNA-1"/>
    </source>
</evidence>
<dbReference type="WBParaSite" id="maker-unitig_35719-snap-gene-0.2-mRNA-1">
    <property type="protein sequence ID" value="maker-unitig_35719-snap-gene-0.2-mRNA-1"/>
    <property type="gene ID" value="maker-unitig_35719-snap-gene-0.2"/>
</dbReference>
<accession>A0A1I8FJM1</accession>
<keyword evidence="3" id="KW-1185">Reference proteome</keyword>
<sequence>CRANHHGALEASRLAPVLTFCCLFGVRFDLLDHPVDTRLANKRRILPGLKPDRPAPGPPPNAPLRGIAVSTGGAIARVQAAPLQFVMRGRAVVEKSLAHRRHSDCDSPALCCSLVRPREARSLGQHGDGGRAGHRLTVNASSWPPPSSHDCSALASSFVVVVDFAEVAPVLANGHRWRSAPVDLDDQRVVAITGRASSVRSSDALSRSARLGSWRWPSRSSSPNARLATSADGRQLARTSCILPAAAPIAAFDAAASAVSAATAAFFSASCRLGQRSEGARLKDDSTSTRWLRRHWFRTWQLLACNIISFRCCCCCSCCSAQDTTAPGGKEGYGSGLSSPKNLASCWHKSPEMDRPHERCSMASKSKARFHLRQSQPADSARLCANRCRCQGQNIFHQSANVDATQKIADSTGLQRARSLLLAGCPSSIIDFRSSRSTAQPHHSSAVSPKAALNKNLPDCPSLLVDFLPVQVRTCQLDMRAAFDTCQPISSRPRVPVDILVWPLNLRAALSNLTKTRAPPPEGELWPAALSAAQAGSPAKRACVVVHEGRERRRAPSNKKQAKAKSSKTARSAVPPVCFFPPLRCLLFAAAPSGGGSGFASSASSSLRTTWNGQTWRVKRFQQGRRRKRDGVKSATFKPGRVEAQVSPEPALTRNRCFACPARKATAASGQPWRLARAARIFPGDLRTVQRPHSASGGARRRPPPHIEPLGRRSSKTSEASSPPSAGLSFTQIFGQAKLTRSAACWRPGRSDVVMANGGRGSRCATAAGTAVFIRQESCAVALLISPLELFRRSLPWPAAVFTPRPVPAELRDRIRADAAAAASPACLVSPEMPSSDGSGRPRLPAGRRLGRHHFRPAYLACCRSSGPSTPSACFLGLTATAGPLPPASVLAACDADPLAEPGPTAGQLACRPLQLAFNKTEALLQLLDSEPLQILRAPSLSTAGPGPKQEARIRPPERRRGLSAPSLAAGRRILAGHWWLSAWRLDKPDDALRMCTFHRPASYRRLMFQEVGSGGRDGRPGLLPHPAGHSAKAPTAPLPAHVFAIYCVEPTGCSRR</sequence>
<evidence type="ECO:0000313" key="3">
    <source>
        <dbReference type="Proteomes" id="UP000095280"/>
    </source>
</evidence>
<feature type="compositionally biased region" description="Low complexity" evidence="1">
    <location>
        <begin position="717"/>
        <end position="726"/>
    </location>
</feature>
<feature type="compositionally biased region" description="Basic and acidic residues" evidence="1">
    <location>
        <begin position="950"/>
        <end position="961"/>
    </location>
</feature>
<dbReference type="Proteomes" id="UP000095280">
    <property type="component" value="Unplaced"/>
</dbReference>
<feature type="region of interest" description="Disordered" evidence="1">
    <location>
        <begin position="938"/>
        <end position="965"/>
    </location>
</feature>
<keyword evidence="2" id="KW-0732">Signal</keyword>
<dbReference type="AlphaFoldDB" id="A0A1I8FJM1"/>